<feature type="domain" description="Myb-like" evidence="8">
    <location>
        <begin position="68"/>
        <end position="119"/>
    </location>
</feature>
<accession>A0A4V6T476</accession>
<organism evidence="10 11">
    <name type="scientific">Musa balbisiana</name>
    <name type="common">Banana</name>
    <dbReference type="NCBI Taxonomy" id="52838"/>
    <lineage>
        <taxon>Eukaryota</taxon>
        <taxon>Viridiplantae</taxon>
        <taxon>Streptophyta</taxon>
        <taxon>Embryophyta</taxon>
        <taxon>Tracheophyta</taxon>
        <taxon>Spermatophyta</taxon>
        <taxon>Magnoliopsida</taxon>
        <taxon>Liliopsida</taxon>
        <taxon>Zingiberales</taxon>
        <taxon>Musaceae</taxon>
        <taxon>Musa</taxon>
    </lineage>
</organism>
<evidence type="ECO:0000256" key="4">
    <source>
        <dbReference type="ARBA" id="ARBA00023125"/>
    </source>
</evidence>
<feature type="domain" description="Myb-like" evidence="8">
    <location>
        <begin position="28"/>
        <end position="67"/>
    </location>
</feature>
<evidence type="ECO:0000259" key="8">
    <source>
        <dbReference type="PROSITE" id="PS50090"/>
    </source>
</evidence>
<dbReference type="Proteomes" id="UP000317650">
    <property type="component" value="Chromosome 10"/>
</dbReference>
<comment type="subcellular location">
    <subcellularLocation>
        <location evidence="1">Nucleus</location>
    </subcellularLocation>
</comment>
<comment type="caution">
    <text evidence="10">The sequence shown here is derived from an EMBL/GenBank/DDBJ whole genome shotgun (WGS) entry which is preliminary data.</text>
</comment>
<dbReference type="SMART" id="SM00717">
    <property type="entry name" value="SANT"/>
    <property type="match status" value="3"/>
</dbReference>
<evidence type="ECO:0000256" key="6">
    <source>
        <dbReference type="ARBA" id="ARBA00023242"/>
    </source>
</evidence>
<evidence type="ECO:0000256" key="3">
    <source>
        <dbReference type="ARBA" id="ARBA00023015"/>
    </source>
</evidence>
<dbReference type="PANTHER" id="PTHR45614:SF266">
    <property type="entry name" value="TRANSCRIPTION FACTOR MYB3R-4"/>
    <property type="match status" value="1"/>
</dbReference>
<name>A0A4V6T476_MUSBA</name>
<evidence type="ECO:0000256" key="7">
    <source>
        <dbReference type="SAM" id="MobiDB-lite"/>
    </source>
</evidence>
<evidence type="ECO:0000256" key="1">
    <source>
        <dbReference type="ARBA" id="ARBA00004123"/>
    </source>
</evidence>
<dbReference type="AlphaFoldDB" id="A0A4V6T476"/>
<dbReference type="InterPro" id="IPR009057">
    <property type="entry name" value="Homeodomain-like_sf"/>
</dbReference>
<dbReference type="FunFam" id="1.10.10.60:FF:000016">
    <property type="entry name" value="Transcriptional activator Myb isoform A"/>
    <property type="match status" value="1"/>
</dbReference>
<dbReference type="InterPro" id="IPR001005">
    <property type="entry name" value="SANT/Myb"/>
</dbReference>
<dbReference type="FunFam" id="1.10.10.60:FF:000010">
    <property type="entry name" value="Transcriptional activator Myb isoform A"/>
    <property type="match status" value="1"/>
</dbReference>
<keyword evidence="3" id="KW-0805">Transcription regulation</keyword>
<evidence type="ECO:0000256" key="2">
    <source>
        <dbReference type="ARBA" id="ARBA00022737"/>
    </source>
</evidence>
<dbReference type="Gene3D" id="1.10.10.60">
    <property type="entry name" value="Homeodomain-like"/>
    <property type="match status" value="3"/>
</dbReference>
<dbReference type="Pfam" id="PF00249">
    <property type="entry name" value="Myb_DNA-binding"/>
    <property type="match status" value="1"/>
</dbReference>
<protein>
    <submittedName>
        <fullName evidence="10">Uncharacterized protein</fullName>
    </submittedName>
</protein>
<feature type="region of interest" description="Disordered" evidence="7">
    <location>
        <begin position="912"/>
        <end position="931"/>
    </location>
</feature>
<dbReference type="STRING" id="52838.A0A4V6T476"/>
<dbReference type="GO" id="GO:0005634">
    <property type="term" value="C:nucleus"/>
    <property type="evidence" value="ECO:0007669"/>
    <property type="project" value="UniProtKB-SubCell"/>
</dbReference>
<evidence type="ECO:0000313" key="11">
    <source>
        <dbReference type="Proteomes" id="UP000317650"/>
    </source>
</evidence>
<keyword evidence="2" id="KW-0677">Repeat</keyword>
<dbReference type="Pfam" id="PF13921">
    <property type="entry name" value="Myb_DNA-bind_6"/>
    <property type="match status" value="1"/>
</dbReference>
<evidence type="ECO:0000313" key="10">
    <source>
        <dbReference type="EMBL" id="THU53496.1"/>
    </source>
</evidence>
<dbReference type="PROSITE" id="PS50090">
    <property type="entry name" value="MYB_LIKE"/>
    <property type="match status" value="3"/>
</dbReference>
<feature type="domain" description="Myb-like" evidence="8">
    <location>
        <begin position="120"/>
        <end position="170"/>
    </location>
</feature>
<keyword evidence="6" id="KW-0539">Nucleus</keyword>
<proteinExistence type="predicted"/>
<dbReference type="SUPFAM" id="SSF46689">
    <property type="entry name" value="Homeodomain-like"/>
    <property type="match status" value="2"/>
</dbReference>
<feature type="domain" description="HTH myb-type" evidence="9">
    <location>
        <begin position="124"/>
        <end position="174"/>
    </location>
</feature>
<keyword evidence="4" id="KW-0238">DNA-binding</keyword>
<dbReference type="CDD" id="cd00167">
    <property type="entry name" value="SANT"/>
    <property type="match status" value="3"/>
</dbReference>
<dbReference type="FunFam" id="1.10.10.60:FF:000324">
    <property type="entry name" value="Transcription factor MYB3R-2"/>
    <property type="match status" value="1"/>
</dbReference>
<feature type="domain" description="HTH myb-type" evidence="9">
    <location>
        <begin position="68"/>
        <end position="123"/>
    </location>
</feature>
<dbReference type="InterPro" id="IPR050560">
    <property type="entry name" value="MYB_TF"/>
</dbReference>
<keyword evidence="11" id="KW-1185">Reference proteome</keyword>
<dbReference type="EMBL" id="PYDT01000008">
    <property type="protein sequence ID" value="THU53496.1"/>
    <property type="molecule type" value="Genomic_DNA"/>
</dbReference>
<sequence>MRRRAIAAGAAGTPAAALAAANSCVCVQDAILYRAVQSFKGKHWKKIAECFPDRTDVQCLHRWQKVLNPELVKGPWSKEEDEIIIDMVKKFGPKKWSAIAQALPGRIGKQCRERWHNHLNPAINKEPWTQEEEIALIHAHQIYGNKWAELTKFLPGRTDNAIKNHWNSSVKKKINLYLASGLLSEFQGIPHAKSPAQVVNRQKGNANGLKDRLEVEDSTECSQTSTANVGCSQSDENEKLANAVSVDDDMKLDGDISIKDIQDSHLSICMNDYYAYMEDFASAVPKEQSKVSASANLLLTEEISEKIAEQASKYDLPNNSTVEISQKSPGLTEASEYHSVCRTNNENGSVSCPKFSDLKFPNFVSDNDSTYEKQSDLLVCETGCFSNYLSGLDVLQGDIQECPIEFDDSSFGNLDYYSGTICQNSFSSEACQSLTSCPNPVSSSGMLGISYGDNLVAVLPHSCGSDGRLYRNSTLETRDISVEAHDSDVIICSYDGIAYSSCSSLCPSDSRKSNFFLPEDKRQEIGAPKQTNTPMMVSATPNTNHKAMSSDENLSVQSADLSDSGALFYEPPCFPSLEIPFISCDLISSGDPQQAYSPLGIRQLMMSSVNCSKPYSLWDSPTHDESPNAHLKGAAKSFMYTPSILKKRQREMSSPIPEQRTDKKPGKDMAHVSLCSSPVNDAENSFMVNVNDEVIFNEIPPGYAEGGFSNSSDKQNKPPRILVECNANNKVFFSPRGTRYPTNGSLNVGAKSLKVHTLRSSENASNFGQLDDCAESLFDVSAFFSPRVSENKDSHCVSIISVQSDPSTHPSPFAVEKCSSTVDDDIRHLNIFVDTPGVKRGIESPSAWKSPWFVNSLLPVHGIGTDTAFEDMGYLMSPGDQSYNAIGLMRQLSEHTAAAVAEAQEVLTSGSPVRACNEPQSDNKKFSDENAEPADKELGNYHMPSKIMTEARVLDFSGCGTPVNKRSETVKAGNTETPISLSSQSSYLMKVCR</sequence>
<reference evidence="10 11" key="1">
    <citation type="journal article" date="2019" name="Nat. Plants">
        <title>Genome sequencing of Musa balbisiana reveals subgenome evolution and function divergence in polyploid bananas.</title>
        <authorList>
            <person name="Yao X."/>
        </authorList>
    </citation>
    <scope>NUCLEOTIDE SEQUENCE [LARGE SCALE GENOMIC DNA]</scope>
    <source>
        <strain evidence="11">cv. DH-PKW</strain>
        <tissue evidence="10">Leaves</tissue>
    </source>
</reference>
<evidence type="ECO:0000259" key="9">
    <source>
        <dbReference type="PROSITE" id="PS51294"/>
    </source>
</evidence>
<dbReference type="PANTHER" id="PTHR45614">
    <property type="entry name" value="MYB PROTEIN-RELATED"/>
    <property type="match status" value="1"/>
</dbReference>
<dbReference type="PROSITE" id="PS51294">
    <property type="entry name" value="HTH_MYB"/>
    <property type="match status" value="3"/>
</dbReference>
<evidence type="ECO:0000256" key="5">
    <source>
        <dbReference type="ARBA" id="ARBA00023163"/>
    </source>
</evidence>
<dbReference type="GO" id="GO:0000978">
    <property type="term" value="F:RNA polymerase II cis-regulatory region sequence-specific DNA binding"/>
    <property type="evidence" value="ECO:0007669"/>
    <property type="project" value="TreeGrafter"/>
</dbReference>
<feature type="domain" description="HTH myb-type" evidence="9">
    <location>
        <begin position="29"/>
        <end position="67"/>
    </location>
</feature>
<keyword evidence="5" id="KW-0804">Transcription</keyword>
<dbReference type="GO" id="GO:0000981">
    <property type="term" value="F:DNA-binding transcription factor activity, RNA polymerase II-specific"/>
    <property type="evidence" value="ECO:0007669"/>
    <property type="project" value="TreeGrafter"/>
</dbReference>
<gene>
    <name evidence="10" type="ORF">C4D60_Mb10t15030</name>
</gene>
<feature type="compositionally biased region" description="Basic and acidic residues" evidence="7">
    <location>
        <begin position="921"/>
        <end position="931"/>
    </location>
</feature>
<dbReference type="InterPro" id="IPR017930">
    <property type="entry name" value="Myb_dom"/>
</dbReference>
<feature type="compositionally biased region" description="Basic and acidic residues" evidence="7">
    <location>
        <begin position="659"/>
        <end position="669"/>
    </location>
</feature>
<feature type="region of interest" description="Disordered" evidence="7">
    <location>
        <begin position="648"/>
        <end position="669"/>
    </location>
</feature>